<reference evidence="1 2" key="1">
    <citation type="journal article" date="2017" name="Environ. Microbiol.">
        <title>Decay of the glycolytic pathway and adaptation to intranuclear parasitism within Enterocytozoonidae microsporidia.</title>
        <authorList>
            <person name="Wiredu Boakye D."/>
            <person name="Jaroenlak P."/>
            <person name="Prachumwat A."/>
            <person name="Williams T.A."/>
            <person name="Bateman K.S."/>
            <person name="Itsathitphaisarn O."/>
            <person name="Sritunyalucksana K."/>
            <person name="Paszkiewicz K.H."/>
            <person name="Moore K.A."/>
            <person name="Stentiford G.D."/>
            <person name="Williams B.A."/>
        </authorList>
    </citation>
    <scope>NUCLEOTIDE SEQUENCE [LARGE SCALE GENOMIC DNA]</scope>
    <source>
        <strain evidence="1 2">GB1</strain>
    </source>
</reference>
<sequence>MITEFSLVGYFIMKCFAAALPEYIGVFHQCVSYNLNHCKPTWYALNKSKDEFISLCTLLHNRERNLTPKARYIIYVMETYSLTSEQITVLKEILKKFTDEIVFQLRLISYTTIFYQVYSFNFLQYCSINGFDPMHSSLNMMQCINQQHDETAIIKDILHQINTILAR</sequence>
<dbReference type="EMBL" id="LWDP01000052">
    <property type="protein sequence ID" value="ORD93719.1"/>
    <property type="molecule type" value="Genomic_DNA"/>
</dbReference>
<accession>A0A1Y1S5K7</accession>
<protein>
    <submittedName>
        <fullName evidence="1">Uncharacterized protein</fullName>
    </submittedName>
</protein>
<keyword evidence="2" id="KW-1185">Reference proteome</keyword>
<dbReference type="VEuPathDB" id="MicrosporidiaDB:ECANGB1_1625"/>
<gene>
    <name evidence="1" type="ORF">ECANGB1_1625</name>
</gene>
<proteinExistence type="predicted"/>
<organism evidence="1 2">
    <name type="scientific">Enterospora canceri</name>
    <dbReference type="NCBI Taxonomy" id="1081671"/>
    <lineage>
        <taxon>Eukaryota</taxon>
        <taxon>Fungi</taxon>
        <taxon>Fungi incertae sedis</taxon>
        <taxon>Microsporidia</taxon>
        <taxon>Enterocytozoonidae</taxon>
        <taxon>Enterospora</taxon>
    </lineage>
</organism>
<dbReference type="AlphaFoldDB" id="A0A1Y1S5K7"/>
<evidence type="ECO:0000313" key="2">
    <source>
        <dbReference type="Proteomes" id="UP000192639"/>
    </source>
</evidence>
<dbReference type="Proteomes" id="UP000192639">
    <property type="component" value="Unassembled WGS sequence"/>
</dbReference>
<evidence type="ECO:0000313" key="1">
    <source>
        <dbReference type="EMBL" id="ORD93719.1"/>
    </source>
</evidence>
<comment type="caution">
    <text evidence="1">The sequence shown here is derived from an EMBL/GenBank/DDBJ whole genome shotgun (WGS) entry which is preliminary data.</text>
</comment>
<name>A0A1Y1S5K7_9MICR</name>